<name>A0A7I8KFP9_SPIIN</name>
<sequence length="537" mass="61216">MAGTSFFTGILRRCVSRNPSSTTGALSTGCFLRTVSSGPMRSADAGEVPTSLALPEDSLRDRIFRLRFPKRSATVALEKWVGEGWNVTAGELRRISRELRRAQRYKHALEILTWMESHGSFSVTPSDYAQKLELIAEAHGLQEAEAYYASIHCDAPLDATSLSLLHYYVKERRMTEAEALMMKLKKMGLSTPQPFNDMMKLYMAVGQYEKVPLIIQEMKRDMIPLNVLSYNIWMNASNEISSVPSVEEVYMEMVNDSNVEVGWSTYSTLANIYTKHGLKTKAFAALKDAEDRLSMRNRLGFFFLITIYAALNDRNGVRRLWETSKKVAGRITSANYMCIILCLVKVGDIGEAEKVFLKWESECRKYDIRVPNVLLGAYVRKGWMDRAESLHSHTLAKGGQPNYKTWEILIEGWTASKQMDKAVDAMKKGFSLLRFCAWRPSDEVRLCIMEHFEEQGDADEARRYIKALRRHRLMTLPLYKSYLRTCVRAQRSVPNALKMTRVDRVDLDQEALTLIQCVGELGVDLKENQPLPEDGKM</sequence>
<dbReference type="OrthoDB" id="1146105at2759"/>
<dbReference type="GO" id="GO:0005739">
    <property type="term" value="C:mitochondrion"/>
    <property type="evidence" value="ECO:0007669"/>
    <property type="project" value="TreeGrafter"/>
</dbReference>
<dbReference type="Proteomes" id="UP000663760">
    <property type="component" value="Chromosome 5"/>
</dbReference>
<keyword evidence="2" id="KW-0677">Repeat</keyword>
<evidence type="ECO:0000313" key="5">
    <source>
        <dbReference type="Proteomes" id="UP000663760"/>
    </source>
</evidence>
<accession>A0A7I8KFP9</accession>
<dbReference type="AlphaFoldDB" id="A0A7I8KFP9"/>
<dbReference type="PROSITE" id="PS51375">
    <property type="entry name" value="PPR"/>
    <property type="match status" value="1"/>
</dbReference>
<proteinExistence type="inferred from homology"/>
<evidence type="ECO:0000256" key="2">
    <source>
        <dbReference type="ARBA" id="ARBA00022737"/>
    </source>
</evidence>
<comment type="similarity">
    <text evidence="1">Belongs to the PPR family. P subfamily.</text>
</comment>
<dbReference type="GO" id="GO:0003729">
    <property type="term" value="F:mRNA binding"/>
    <property type="evidence" value="ECO:0007669"/>
    <property type="project" value="UniProtKB-ARBA"/>
</dbReference>
<reference evidence="4" key="1">
    <citation type="submission" date="2020-02" db="EMBL/GenBank/DDBJ databases">
        <authorList>
            <person name="Scholz U."/>
            <person name="Mascher M."/>
            <person name="Fiebig A."/>
        </authorList>
    </citation>
    <scope>NUCLEOTIDE SEQUENCE</scope>
</reference>
<keyword evidence="5" id="KW-1185">Reference proteome</keyword>
<organism evidence="4 5">
    <name type="scientific">Spirodela intermedia</name>
    <name type="common">Intermediate duckweed</name>
    <dbReference type="NCBI Taxonomy" id="51605"/>
    <lineage>
        <taxon>Eukaryota</taxon>
        <taxon>Viridiplantae</taxon>
        <taxon>Streptophyta</taxon>
        <taxon>Embryophyta</taxon>
        <taxon>Tracheophyta</taxon>
        <taxon>Spermatophyta</taxon>
        <taxon>Magnoliopsida</taxon>
        <taxon>Liliopsida</taxon>
        <taxon>Araceae</taxon>
        <taxon>Lemnoideae</taxon>
        <taxon>Spirodela</taxon>
    </lineage>
</organism>
<dbReference type="Pfam" id="PF01535">
    <property type="entry name" value="PPR"/>
    <property type="match status" value="4"/>
</dbReference>
<evidence type="ECO:0000256" key="3">
    <source>
        <dbReference type="PROSITE-ProRule" id="PRU00708"/>
    </source>
</evidence>
<dbReference type="EMBL" id="LR746268">
    <property type="protein sequence ID" value="CAA7395795.1"/>
    <property type="molecule type" value="Genomic_DNA"/>
</dbReference>
<dbReference type="Gene3D" id="1.25.40.10">
    <property type="entry name" value="Tetratricopeptide repeat domain"/>
    <property type="match status" value="2"/>
</dbReference>
<evidence type="ECO:0000313" key="4">
    <source>
        <dbReference type="EMBL" id="CAA7395795.1"/>
    </source>
</evidence>
<protein>
    <submittedName>
        <fullName evidence="4">Uncharacterized protein</fullName>
    </submittedName>
</protein>
<feature type="repeat" description="PPR" evidence="3">
    <location>
        <begin position="367"/>
        <end position="401"/>
    </location>
</feature>
<dbReference type="InterPro" id="IPR011990">
    <property type="entry name" value="TPR-like_helical_dom_sf"/>
</dbReference>
<dbReference type="PANTHER" id="PTHR45717">
    <property type="entry name" value="OS12G0527900 PROTEIN"/>
    <property type="match status" value="1"/>
</dbReference>
<evidence type="ECO:0000256" key="1">
    <source>
        <dbReference type="ARBA" id="ARBA00007626"/>
    </source>
</evidence>
<gene>
    <name evidence="4" type="ORF">SI8410_05006458</name>
</gene>
<dbReference type="InterPro" id="IPR002885">
    <property type="entry name" value="PPR_rpt"/>
</dbReference>
<dbReference type="PANTHER" id="PTHR45717:SF13">
    <property type="entry name" value="OS02G0796400 PROTEIN"/>
    <property type="match status" value="1"/>
</dbReference>